<sequence>MSLCHIIFANANKSQPPSSIKTMRAVLLAAGLGTRLKPLTNTIPKCLVPIGGRPLLDYWIEKLIKLGISKILINTHYKSELVEAFVHSHKYREQIYLSHETELLDTGGTLIKNREFWDSSDVLIAHADNFTTSDLSGLISAHSFRASHIDVTMLLFYSDTPQSCGIVELDELNIITGYFEKVAQPPTNLANGAVFLFSPKVFQRFFQPMLREKRLSLCADIVPTMIGSMQGWLVDGPYMDIGTPASYKHANDIIKL</sequence>
<dbReference type="InterPro" id="IPR005835">
    <property type="entry name" value="NTP_transferase_dom"/>
</dbReference>
<evidence type="ECO:0000259" key="1">
    <source>
        <dbReference type="Pfam" id="PF00483"/>
    </source>
</evidence>
<organism evidence="2 3">
    <name type="scientific">Pseudoalteromonas citrea</name>
    <dbReference type="NCBI Taxonomy" id="43655"/>
    <lineage>
        <taxon>Bacteria</taxon>
        <taxon>Pseudomonadati</taxon>
        <taxon>Pseudomonadota</taxon>
        <taxon>Gammaproteobacteria</taxon>
        <taxon>Alteromonadales</taxon>
        <taxon>Pseudoalteromonadaceae</taxon>
        <taxon>Pseudoalteromonas</taxon>
    </lineage>
</organism>
<dbReference type="PANTHER" id="PTHR22572">
    <property type="entry name" value="SUGAR-1-PHOSPHATE GUANYL TRANSFERASE"/>
    <property type="match status" value="1"/>
</dbReference>
<dbReference type="CDD" id="cd04181">
    <property type="entry name" value="NTP_transferase"/>
    <property type="match status" value="1"/>
</dbReference>
<proteinExistence type="predicted"/>
<evidence type="ECO:0000313" key="2">
    <source>
        <dbReference type="EMBL" id="KAF7775066.1"/>
    </source>
</evidence>
<dbReference type="Proteomes" id="UP000016487">
    <property type="component" value="Unassembled WGS sequence"/>
</dbReference>
<accession>A0AAD4ALU0</accession>
<dbReference type="Gene3D" id="3.90.550.10">
    <property type="entry name" value="Spore Coat Polysaccharide Biosynthesis Protein SpsA, Chain A"/>
    <property type="match status" value="1"/>
</dbReference>
<evidence type="ECO:0000313" key="3">
    <source>
        <dbReference type="Proteomes" id="UP000016487"/>
    </source>
</evidence>
<reference evidence="2" key="1">
    <citation type="journal article" date="2012" name="J. Bacteriol.">
        <title>Genome sequences of type strains of seven species of the marine bacterium Pseudoalteromonas.</title>
        <authorList>
            <person name="Xie B.B."/>
            <person name="Shu Y.L."/>
            <person name="Qin Q.L."/>
            <person name="Rong J.C."/>
            <person name="Zhang X.Y."/>
            <person name="Chen X.L."/>
            <person name="Shi M."/>
            <person name="He H.L."/>
            <person name="Zhou B.C."/>
            <person name="Zhang Y.Z."/>
        </authorList>
    </citation>
    <scope>NUCLEOTIDE SEQUENCE</scope>
    <source>
        <strain evidence="2">DSM 8771</strain>
    </source>
</reference>
<dbReference type="Pfam" id="PF00483">
    <property type="entry name" value="NTP_transferase"/>
    <property type="match status" value="1"/>
</dbReference>
<dbReference type="SUPFAM" id="SSF53448">
    <property type="entry name" value="Nucleotide-diphospho-sugar transferases"/>
    <property type="match status" value="1"/>
</dbReference>
<comment type="caution">
    <text evidence="2">The sequence shown here is derived from an EMBL/GenBank/DDBJ whole genome shotgun (WGS) entry which is preliminary data.</text>
</comment>
<dbReference type="InterPro" id="IPR050486">
    <property type="entry name" value="Mannose-1P_guanyltransferase"/>
</dbReference>
<gene>
    <name evidence="2" type="ORF">PCIT_a1165</name>
</gene>
<name>A0AAD4ALU0_9GAMM</name>
<reference evidence="2" key="2">
    <citation type="submission" date="2015-03" db="EMBL/GenBank/DDBJ databases">
        <title>Genome sequence of Pseudoalteromonas citrea.</title>
        <authorList>
            <person name="Xie B.-B."/>
            <person name="Rong J.-C."/>
            <person name="Qin Q.-L."/>
            <person name="Zhang Y.-Z."/>
        </authorList>
    </citation>
    <scope>NUCLEOTIDE SEQUENCE</scope>
    <source>
        <strain evidence="2">DSM 8771</strain>
    </source>
</reference>
<dbReference type="InterPro" id="IPR029044">
    <property type="entry name" value="Nucleotide-diphossugar_trans"/>
</dbReference>
<feature type="domain" description="Nucleotidyl transferase" evidence="1">
    <location>
        <begin position="25"/>
        <end position="252"/>
    </location>
</feature>
<dbReference type="EMBL" id="AHBZ03000012">
    <property type="protein sequence ID" value="KAF7775066.1"/>
    <property type="molecule type" value="Genomic_DNA"/>
</dbReference>
<dbReference type="AlphaFoldDB" id="A0AAD4ALU0"/>
<protein>
    <recommendedName>
        <fullName evidence="1">Nucleotidyl transferase domain-containing protein</fullName>
    </recommendedName>
</protein>